<dbReference type="InterPro" id="IPR000159">
    <property type="entry name" value="RA_dom"/>
</dbReference>
<feature type="region of interest" description="Disordered" evidence="13">
    <location>
        <begin position="977"/>
        <end position="1001"/>
    </location>
</feature>
<dbReference type="AlphaFoldDB" id="A0A094ZYR0"/>
<evidence type="ECO:0000256" key="6">
    <source>
        <dbReference type="ARBA" id="ARBA00022741"/>
    </source>
</evidence>
<evidence type="ECO:0000256" key="8">
    <source>
        <dbReference type="ARBA" id="ARBA00022777"/>
    </source>
</evidence>
<evidence type="ECO:0000256" key="7">
    <source>
        <dbReference type="ARBA" id="ARBA00022771"/>
    </source>
</evidence>
<keyword evidence="10 12" id="KW-0067">ATP-binding</keyword>
<dbReference type="SUPFAM" id="SSF57889">
    <property type="entry name" value="Cysteine-rich domain"/>
    <property type="match status" value="3"/>
</dbReference>
<evidence type="ECO:0000256" key="4">
    <source>
        <dbReference type="ARBA" id="ARBA00022723"/>
    </source>
</evidence>
<organism evidence="17">
    <name type="scientific">Schistosoma haematobium</name>
    <name type="common">Blood fluke</name>
    <dbReference type="NCBI Taxonomy" id="6185"/>
    <lineage>
        <taxon>Eukaryota</taxon>
        <taxon>Metazoa</taxon>
        <taxon>Spiralia</taxon>
        <taxon>Lophotrochozoa</taxon>
        <taxon>Platyhelminthes</taxon>
        <taxon>Trematoda</taxon>
        <taxon>Digenea</taxon>
        <taxon>Strigeidida</taxon>
        <taxon>Schistosomatoidea</taxon>
        <taxon>Schistosomatidae</taxon>
        <taxon>Schistosoma</taxon>
    </lineage>
</organism>
<dbReference type="SMART" id="SM00046">
    <property type="entry name" value="DAGKc"/>
    <property type="match status" value="1"/>
</dbReference>
<evidence type="ECO:0000256" key="13">
    <source>
        <dbReference type="SAM" id="MobiDB-lite"/>
    </source>
</evidence>
<accession>A0A094ZYR0</accession>
<dbReference type="InterPro" id="IPR000756">
    <property type="entry name" value="Diacylglycerol_kin_accessory"/>
</dbReference>
<evidence type="ECO:0000256" key="2">
    <source>
        <dbReference type="ARBA" id="ARBA00009280"/>
    </source>
</evidence>
<feature type="domain" description="Ras-associating" evidence="16">
    <location>
        <begin position="520"/>
        <end position="598"/>
    </location>
</feature>
<dbReference type="Gene3D" id="3.40.50.10330">
    <property type="entry name" value="Probable inorganic polyphosphate/atp-NAD kinase, domain 1"/>
    <property type="match status" value="1"/>
</dbReference>
<feature type="compositionally biased region" description="Polar residues" evidence="13">
    <location>
        <begin position="7"/>
        <end position="36"/>
    </location>
</feature>
<evidence type="ECO:0000256" key="3">
    <source>
        <dbReference type="ARBA" id="ARBA00022679"/>
    </source>
</evidence>
<comment type="catalytic activity">
    <reaction evidence="12">
        <text>a 1,2-diacyl-sn-glycerol + ATP = a 1,2-diacyl-sn-glycero-3-phosphate + ADP + H(+)</text>
        <dbReference type="Rhea" id="RHEA:10272"/>
        <dbReference type="ChEBI" id="CHEBI:15378"/>
        <dbReference type="ChEBI" id="CHEBI:17815"/>
        <dbReference type="ChEBI" id="CHEBI:30616"/>
        <dbReference type="ChEBI" id="CHEBI:58608"/>
        <dbReference type="ChEBI" id="CHEBI:456216"/>
        <dbReference type="EC" id="2.7.1.107"/>
    </reaction>
</comment>
<dbReference type="PROSITE" id="PS50081">
    <property type="entry name" value="ZF_DAG_PE_2"/>
    <property type="match status" value="3"/>
</dbReference>
<dbReference type="Gene3D" id="2.60.200.40">
    <property type="match status" value="1"/>
</dbReference>
<dbReference type="Gene3D" id="3.30.60.20">
    <property type="match status" value="2"/>
</dbReference>
<evidence type="ECO:0000256" key="5">
    <source>
        <dbReference type="ARBA" id="ARBA00022737"/>
    </source>
</evidence>
<dbReference type="InterPro" id="IPR016064">
    <property type="entry name" value="NAD/diacylglycerol_kinase_sf"/>
</dbReference>
<dbReference type="Pfam" id="PF00609">
    <property type="entry name" value="DAGK_acc"/>
    <property type="match status" value="1"/>
</dbReference>
<feature type="region of interest" description="Disordered" evidence="13">
    <location>
        <begin position="372"/>
        <end position="395"/>
    </location>
</feature>
<evidence type="ECO:0000256" key="9">
    <source>
        <dbReference type="ARBA" id="ARBA00022833"/>
    </source>
</evidence>
<keyword evidence="3 12" id="KW-0808">Transferase</keyword>
<dbReference type="CDD" id="cd20854">
    <property type="entry name" value="C1_DGKtheta_typeV_rpt3"/>
    <property type="match status" value="1"/>
</dbReference>
<protein>
    <recommendedName>
        <fullName evidence="12">Diacylglycerol kinase</fullName>
        <shortName evidence="12">DAG kinase</shortName>
        <ecNumber evidence="12">2.7.1.107</ecNumber>
    </recommendedName>
</protein>
<dbReference type="InterPro" id="IPR001206">
    <property type="entry name" value="Diacylglycerol_kinase_cat_dom"/>
</dbReference>
<evidence type="ECO:0000259" key="14">
    <source>
        <dbReference type="PROSITE" id="PS50081"/>
    </source>
</evidence>
<dbReference type="Gene3D" id="3.10.20.90">
    <property type="entry name" value="Phosphatidylinositol 3-kinase Catalytic Subunit, Chain A, domain 1"/>
    <property type="match status" value="1"/>
</dbReference>
<dbReference type="GO" id="GO:0007200">
    <property type="term" value="P:phospholipase C-activating G protein-coupled receptor signaling pathway"/>
    <property type="evidence" value="ECO:0007669"/>
    <property type="project" value="InterPro"/>
</dbReference>
<keyword evidence="5" id="KW-0677">Repeat</keyword>
<dbReference type="PROSITE" id="PS00479">
    <property type="entry name" value="ZF_DAG_PE_1"/>
    <property type="match status" value="2"/>
</dbReference>
<dbReference type="PROSITE" id="PS50146">
    <property type="entry name" value="DAGK"/>
    <property type="match status" value="1"/>
</dbReference>
<name>A0A094ZYR0_SCHHA</name>
<keyword evidence="8 12" id="KW-0418">Kinase</keyword>
<gene>
    <name evidence="17" type="ORF">MS3_08570</name>
</gene>
<comment type="subcellular location">
    <subcellularLocation>
        <location evidence="1">Membrane</location>
    </subcellularLocation>
</comment>
<feature type="domain" description="DAGKc" evidence="15">
    <location>
        <begin position="663"/>
        <end position="801"/>
    </location>
</feature>
<dbReference type="STRING" id="6185.A0A094ZYR0"/>
<dbReference type="InterPro" id="IPR056392">
    <property type="entry name" value="DGKtheta_RBD"/>
</dbReference>
<evidence type="ECO:0000256" key="10">
    <source>
        <dbReference type="ARBA" id="ARBA00022840"/>
    </source>
</evidence>
<comment type="similarity">
    <text evidence="2 12">Belongs to the eukaryotic diacylglycerol kinase family.</text>
</comment>
<feature type="domain" description="Phorbol-ester/DAG-type" evidence="14">
    <location>
        <begin position="148"/>
        <end position="196"/>
    </location>
</feature>
<keyword evidence="7" id="KW-0863">Zinc-finger</keyword>
<dbReference type="GO" id="GO:0008270">
    <property type="term" value="F:zinc ion binding"/>
    <property type="evidence" value="ECO:0007669"/>
    <property type="project" value="UniProtKB-KW"/>
</dbReference>
<keyword evidence="11" id="KW-0472">Membrane</keyword>
<dbReference type="PRINTS" id="PR00008">
    <property type="entry name" value="DAGPEDOMAIN"/>
</dbReference>
<sequence length="1148" mass="127816">MECESSKVVSLQETLKLNPSTSIESESTLNDQTQSVSKHEEQKDKGKDFGGQCDSTKANPSSFTPNSGIISSLQTSCSPTNTIQGHSFIRRTLHKPAYCHHCGEVIWGLLGSGFQCEICNLLAHERCQTVVSSPCTSVAPLHIKSPVSHCWSDVGHFKRKFCNVCRKRLEDSLSVRCEVCEYYCHVDCQDYSINDCKQGATCSPGKPVVRYSSVGVGMGVWASRLSSACIPFTVPSKHMSSATDQLTCNLHFSTSTKLFINELLFCSLLHFIPKKQCSPRQTHHWREGNLPTNSKCFICRKTCWSSECLTGYRCQWCGRTSHAGCIEKVDDECDFGPLRDIMLPSFCVSLPRMNIPIEHVIGVTKRPRGRAISADWSSSGESKEDSWQDTRSPRETIDRASSDEYLCVFDGVGALKRRSCRSFSFSKSMSTYSAVKRFLKTFHLAGTPDYYNVYEVNEHDGTENKLNYHVNLRSQLRFDLKQPSILIRSKEPEESTITIKVYAGDLRLLLAPHVPPYEEVTINSETTASKVVAMALNNFGCGHMSPDDCYLSSVCVDRTVSEQLLNKDDRPMLLLDQLREESARISQFTRFELRFVEDPPIGPSVSLFVGNLKENLSQRLYERVLLDKLGEKCRWDSIEESIFMNKPITALLLPTIHPQNLPKGIQPLLVFVNLKSGGCQGVDLIVAFRRLLNPFQVFNLDYGGPLPGLYCFRHLASYKILVCGGDGTVGWTLSCLDIVGQDAACNAPPIAPLPLGTGNDLSRVLRWGSGYSSADDPLTILKDVVAAEEVKLDRWTLIVRPEEDFKDETKLALELQTNASNTNEDNSIMIIMNNYFGIGIDADLSLDFHNARSENPSKFNSRIHNKGVYFKIGLRKMINRTICKDLHKQIVVIADGKIVILPPIEGLVVLNILSWGGGANPWNVEKHDDEFVKPTHYDGLLEIVGISGVVHMGQIYSGLGTGIRLAQAAHANMLRKVKRPKRRPGTEDYGLNQLSSTTDQQYQNSIQQYSTTRLHDFSSSSDYSSLNVIQNIKEDLQLPINKLNMDPFISDTPTYSKPIINLTSKPIYNKVNTPTNTVQSSTVSAVHSNDNDNTAVYHQGSLTNTLNQLSLGSNIRSQEVLSSSSSVNLPSSLLRICSYTTLSGDDSV</sequence>
<dbReference type="SMART" id="SM00045">
    <property type="entry name" value="DAGKa"/>
    <property type="match status" value="1"/>
</dbReference>
<dbReference type="InterPro" id="IPR029071">
    <property type="entry name" value="Ubiquitin-like_domsf"/>
</dbReference>
<dbReference type="InterPro" id="IPR037607">
    <property type="entry name" value="DGK"/>
</dbReference>
<evidence type="ECO:0000256" key="1">
    <source>
        <dbReference type="ARBA" id="ARBA00004370"/>
    </source>
</evidence>
<dbReference type="PANTHER" id="PTHR11255">
    <property type="entry name" value="DIACYLGLYCEROL KINASE"/>
    <property type="match status" value="1"/>
</dbReference>
<evidence type="ECO:0000259" key="15">
    <source>
        <dbReference type="PROSITE" id="PS50146"/>
    </source>
</evidence>
<dbReference type="SMART" id="SM00109">
    <property type="entry name" value="C1"/>
    <property type="match status" value="3"/>
</dbReference>
<evidence type="ECO:0000256" key="11">
    <source>
        <dbReference type="ARBA" id="ARBA00023136"/>
    </source>
</evidence>
<dbReference type="GO" id="GO:0005524">
    <property type="term" value="F:ATP binding"/>
    <property type="evidence" value="ECO:0007669"/>
    <property type="project" value="UniProtKB-KW"/>
</dbReference>
<reference evidence="17" key="1">
    <citation type="journal article" date="2012" name="Nat. Genet.">
        <title>Whole-genome sequence of Schistosoma haematobium.</title>
        <authorList>
            <person name="Young N.D."/>
            <person name="Jex A.R."/>
            <person name="Li B."/>
            <person name="Liu S."/>
            <person name="Yang L."/>
            <person name="Xiong Z."/>
            <person name="Li Y."/>
            <person name="Cantacessi C."/>
            <person name="Hall R.S."/>
            <person name="Xu X."/>
            <person name="Chen F."/>
            <person name="Wu X."/>
            <person name="Zerlotini A."/>
            <person name="Oliveira G."/>
            <person name="Hofmann A."/>
            <person name="Zhang G."/>
            <person name="Fang X."/>
            <person name="Kang Y."/>
            <person name="Campbell B.E."/>
            <person name="Loukas A."/>
            <person name="Ranganathan S."/>
            <person name="Rollinson D."/>
            <person name="Rinaldi G."/>
            <person name="Brindley P.J."/>
            <person name="Yang H."/>
            <person name="Wang J."/>
            <person name="Wang J."/>
            <person name="Gasser R.B."/>
        </authorList>
    </citation>
    <scope>NUCLEOTIDE SEQUENCE [LARGE SCALE GENOMIC DNA]</scope>
</reference>
<dbReference type="SUPFAM" id="SSF54236">
    <property type="entry name" value="Ubiquitin-like"/>
    <property type="match status" value="1"/>
</dbReference>
<evidence type="ECO:0000313" key="17">
    <source>
        <dbReference type="EMBL" id="KGB40110.1"/>
    </source>
</evidence>
<dbReference type="Pfam" id="PF00788">
    <property type="entry name" value="RA"/>
    <property type="match status" value="1"/>
</dbReference>
<keyword evidence="9" id="KW-0862">Zinc</keyword>
<evidence type="ECO:0000256" key="12">
    <source>
        <dbReference type="RuleBase" id="RU361128"/>
    </source>
</evidence>
<dbReference type="PROSITE" id="PS50200">
    <property type="entry name" value="RA"/>
    <property type="match status" value="1"/>
</dbReference>
<dbReference type="EMBL" id="KL251371">
    <property type="protein sequence ID" value="KGB40110.1"/>
    <property type="molecule type" value="Genomic_DNA"/>
</dbReference>
<dbReference type="GO" id="GO:0016020">
    <property type="term" value="C:membrane"/>
    <property type="evidence" value="ECO:0007669"/>
    <property type="project" value="UniProtKB-SubCell"/>
</dbReference>
<evidence type="ECO:0000259" key="16">
    <source>
        <dbReference type="PROSITE" id="PS50200"/>
    </source>
</evidence>
<dbReference type="SUPFAM" id="SSF111331">
    <property type="entry name" value="NAD kinase/diacylglycerol kinase-like"/>
    <property type="match status" value="1"/>
</dbReference>
<keyword evidence="4" id="KW-0479">Metal-binding</keyword>
<dbReference type="CDD" id="cd20803">
    <property type="entry name" value="C1_DGKtheta_typeV_rpt1"/>
    <property type="match status" value="1"/>
</dbReference>
<dbReference type="CDD" id="cd17111">
    <property type="entry name" value="RA1_DAGK-theta"/>
    <property type="match status" value="1"/>
</dbReference>
<feature type="compositionally biased region" description="Polar residues" evidence="13">
    <location>
        <begin position="992"/>
        <end position="1001"/>
    </location>
</feature>
<dbReference type="PANTHER" id="PTHR11255:SF54">
    <property type="entry name" value="DIACYLGLYCEROL KINASE THETA"/>
    <property type="match status" value="1"/>
</dbReference>
<feature type="region of interest" description="Disordered" evidence="13">
    <location>
        <begin position="1"/>
        <end position="64"/>
    </location>
</feature>
<dbReference type="InterPro" id="IPR020454">
    <property type="entry name" value="DAG/PE-bd"/>
</dbReference>
<feature type="compositionally biased region" description="Basic and acidic residues" evidence="13">
    <location>
        <begin position="37"/>
        <end position="48"/>
    </location>
</feature>
<feature type="domain" description="Phorbol-ester/DAG-type" evidence="14">
    <location>
        <begin position="282"/>
        <end position="333"/>
    </location>
</feature>
<feature type="domain" description="Phorbol-ester/DAG-type" evidence="14">
    <location>
        <begin position="85"/>
        <end position="135"/>
    </location>
</feature>
<dbReference type="GO" id="GO:0004143">
    <property type="term" value="F:ATP-dependent diacylglycerol kinase activity"/>
    <property type="evidence" value="ECO:0007669"/>
    <property type="project" value="UniProtKB-EC"/>
</dbReference>
<dbReference type="CDD" id="cd20804">
    <property type="entry name" value="C1_DGKtheta_typeV_rpt2"/>
    <property type="match status" value="1"/>
</dbReference>
<dbReference type="InterPro" id="IPR017438">
    <property type="entry name" value="ATP-NAD_kinase_N"/>
</dbReference>
<dbReference type="InterPro" id="IPR002219">
    <property type="entry name" value="PKC_DAG/PE"/>
</dbReference>
<keyword evidence="6 12" id="KW-0547">Nucleotide-binding</keyword>
<feature type="compositionally biased region" description="Basic and acidic residues" evidence="13">
    <location>
        <begin position="381"/>
        <end position="395"/>
    </location>
</feature>
<feature type="compositionally biased region" description="Polar residues" evidence="13">
    <location>
        <begin position="53"/>
        <end position="64"/>
    </location>
</feature>
<dbReference type="Pfam" id="PF24099">
    <property type="entry name" value="RBD_DGKtheta"/>
    <property type="match status" value="1"/>
</dbReference>
<proteinExistence type="inferred from homology"/>
<dbReference type="Pfam" id="PF00781">
    <property type="entry name" value="DAGK_cat"/>
    <property type="match status" value="1"/>
</dbReference>
<dbReference type="FunFam" id="3.40.50.10330:FF:000011">
    <property type="entry name" value="Diacylglycerol kinase"/>
    <property type="match status" value="1"/>
</dbReference>
<dbReference type="Pfam" id="PF00130">
    <property type="entry name" value="C1_1"/>
    <property type="match status" value="2"/>
</dbReference>
<dbReference type="FunFam" id="3.30.60.20:FF:000002">
    <property type="entry name" value="Diacylglycerol kinase"/>
    <property type="match status" value="1"/>
</dbReference>
<dbReference type="EC" id="2.7.1.107" evidence="12"/>
<dbReference type="InterPro" id="IPR046349">
    <property type="entry name" value="C1-like_sf"/>
</dbReference>